<sequence length="505" mass="54051">MRARRWITVVAGVVALSGPTLAYARGGGGSHGFGGGGGGGGSHGGGGGGFHGGGFGYGFVAGSGGGGGFVALLVIVAILVLFLWIRSRRRKAKQAAGLNTVSDRAAHRADEQARERAVRIGARVDALAETDPTFERGALETRAVWLYTTAQQAWTRNDHAVLQQILSPVLYGKWAEELQDYASRGEVNVVEVVSGPNVELVDLANRTGEVNDTVTFRITATLNDYVRSGYGTDAARKDGSTRPVEYWTLRKNQAGEWIVSSIEQAAEGAHHLTNAVETDGWDQREVAREAVLEVAGKTAVRGAGDILSLTNISWSADADAAVGDLSVLDGRFDRAVLEVAVERFLEEWVMNDGSLDFTSVRTPDRTVMREAVIKSVTVRSLLSREPIVFRVAVAAEGVYYEVDRRTEQVLRGDARTRRPLAFAFDLRMDDASADTWTVVAATRSSRPRPAARPGRPRVCAGAPAGPVRGQLAGTVSLNAVPAVRSAATFEATWAGLSTWSLTKYR</sequence>
<accession>A0A8G1XFR8</accession>
<gene>
    <name evidence="5" type="ORF">EDD39_5157</name>
</gene>
<reference evidence="5 6" key="1">
    <citation type="submission" date="2018-11" db="EMBL/GenBank/DDBJ databases">
        <title>Sequencing the genomes of 1000 actinobacteria strains.</title>
        <authorList>
            <person name="Klenk H.-P."/>
        </authorList>
    </citation>
    <scope>NUCLEOTIDE SEQUENCE [LARGE SCALE GENOMIC DNA]</scope>
    <source>
        <strain evidence="5 6">DSM 44780</strain>
    </source>
</reference>
<keyword evidence="2" id="KW-1133">Transmembrane helix</keyword>
<dbReference type="Gene3D" id="3.10.450.240">
    <property type="match status" value="1"/>
</dbReference>
<keyword evidence="3" id="KW-0732">Signal</keyword>
<dbReference type="EMBL" id="RJVJ01000001">
    <property type="protein sequence ID" value="ROR46866.1"/>
    <property type="molecule type" value="Genomic_DNA"/>
</dbReference>
<dbReference type="InterPro" id="IPR007379">
    <property type="entry name" value="Tim44-like_dom"/>
</dbReference>
<evidence type="ECO:0000313" key="5">
    <source>
        <dbReference type="EMBL" id="ROR46866.1"/>
    </source>
</evidence>
<name>A0A8G1XFR8_9ACTN</name>
<evidence type="ECO:0000256" key="1">
    <source>
        <dbReference type="SAM" id="MobiDB-lite"/>
    </source>
</evidence>
<dbReference type="Pfam" id="PF04280">
    <property type="entry name" value="Tim44"/>
    <property type="match status" value="1"/>
</dbReference>
<evidence type="ECO:0000256" key="2">
    <source>
        <dbReference type="SAM" id="Phobius"/>
    </source>
</evidence>
<dbReference type="InterPro" id="IPR032710">
    <property type="entry name" value="NTF2-like_dom_sf"/>
</dbReference>
<keyword evidence="2" id="KW-0812">Transmembrane</keyword>
<dbReference type="SMART" id="SM00978">
    <property type="entry name" value="Tim44"/>
    <property type="match status" value="1"/>
</dbReference>
<keyword evidence="2" id="KW-0472">Membrane</keyword>
<feature type="signal peptide" evidence="3">
    <location>
        <begin position="1"/>
        <end position="22"/>
    </location>
</feature>
<organism evidence="5 6">
    <name type="scientific">Kitasatospora cineracea</name>
    <dbReference type="NCBI Taxonomy" id="88074"/>
    <lineage>
        <taxon>Bacteria</taxon>
        <taxon>Bacillati</taxon>
        <taxon>Actinomycetota</taxon>
        <taxon>Actinomycetes</taxon>
        <taxon>Kitasatosporales</taxon>
        <taxon>Streptomycetaceae</taxon>
        <taxon>Kitasatospora</taxon>
    </lineage>
</organism>
<dbReference type="AlphaFoldDB" id="A0A8G1XFR8"/>
<dbReference type="Proteomes" id="UP000267408">
    <property type="component" value="Unassembled WGS sequence"/>
</dbReference>
<feature type="domain" description="Tim44-like" evidence="4">
    <location>
        <begin position="120"/>
        <end position="264"/>
    </location>
</feature>
<dbReference type="SUPFAM" id="SSF54427">
    <property type="entry name" value="NTF2-like"/>
    <property type="match status" value="1"/>
</dbReference>
<feature type="region of interest" description="Disordered" evidence="1">
    <location>
        <begin position="444"/>
        <end position="463"/>
    </location>
</feature>
<dbReference type="PANTHER" id="PTHR41542:SF1">
    <property type="entry name" value="BLL5807 PROTEIN"/>
    <property type="match status" value="1"/>
</dbReference>
<feature type="transmembrane region" description="Helical" evidence="2">
    <location>
        <begin position="66"/>
        <end position="85"/>
    </location>
</feature>
<evidence type="ECO:0000259" key="4">
    <source>
        <dbReference type="SMART" id="SM00978"/>
    </source>
</evidence>
<protein>
    <submittedName>
        <fullName evidence="5">Putative lipid-binding transport protein (Tim44 family)</fullName>
    </submittedName>
</protein>
<proteinExistence type="predicted"/>
<comment type="caution">
    <text evidence="5">The sequence shown here is derived from an EMBL/GenBank/DDBJ whole genome shotgun (WGS) entry which is preliminary data.</text>
</comment>
<feature type="chain" id="PRO_5038765963" evidence="3">
    <location>
        <begin position="23"/>
        <end position="505"/>
    </location>
</feature>
<evidence type="ECO:0000313" key="6">
    <source>
        <dbReference type="Proteomes" id="UP000267408"/>
    </source>
</evidence>
<evidence type="ECO:0000256" key="3">
    <source>
        <dbReference type="SAM" id="SignalP"/>
    </source>
</evidence>
<dbReference type="PANTHER" id="PTHR41542">
    <property type="entry name" value="BLL5807 PROTEIN"/>
    <property type="match status" value="1"/>
</dbReference>